<dbReference type="InterPro" id="IPR045864">
    <property type="entry name" value="aa-tRNA-synth_II/BPL/LPL"/>
</dbReference>
<evidence type="ECO:0000256" key="2">
    <source>
        <dbReference type="ARBA" id="ARBA00022490"/>
    </source>
</evidence>
<evidence type="ECO:0000256" key="3">
    <source>
        <dbReference type="ARBA" id="ARBA00022555"/>
    </source>
</evidence>
<dbReference type="PANTHER" id="PTHR11451">
    <property type="entry name" value="THREONINE-TRNA LIGASE"/>
    <property type="match status" value="1"/>
</dbReference>
<dbReference type="InterPro" id="IPR012947">
    <property type="entry name" value="tRNA_SAD"/>
</dbReference>
<evidence type="ECO:0000256" key="9">
    <source>
        <dbReference type="ARBA" id="ARBA00022884"/>
    </source>
</evidence>
<dbReference type="Pfam" id="PF03129">
    <property type="entry name" value="HGTP_anticodon"/>
    <property type="match status" value="1"/>
</dbReference>
<dbReference type="InterPro" id="IPR004154">
    <property type="entry name" value="Anticodon-bd"/>
</dbReference>
<feature type="binding site" evidence="13">
    <location>
        <position position="457"/>
    </location>
    <ligand>
        <name>Zn(2+)</name>
        <dbReference type="ChEBI" id="CHEBI:29105"/>
        <note>catalytic</note>
    </ligand>
</feature>
<dbReference type="GO" id="GO:0046872">
    <property type="term" value="F:metal ion binding"/>
    <property type="evidence" value="ECO:0007669"/>
    <property type="project" value="UniProtKB-KW"/>
</dbReference>
<dbReference type="PRINTS" id="PR01047">
    <property type="entry name" value="TRNASYNTHTHR"/>
</dbReference>
<protein>
    <recommendedName>
        <fullName evidence="13">Threonine--tRNA ligase</fullName>
        <ecNumber evidence="13">6.1.1.3</ecNumber>
    </recommendedName>
    <alternativeName>
        <fullName evidence="13">Threonyl-tRNA synthetase</fullName>
        <shortName evidence="13">ThrRS</shortName>
    </alternativeName>
</protein>
<evidence type="ECO:0000256" key="12">
    <source>
        <dbReference type="ARBA" id="ARBA00049515"/>
    </source>
</evidence>
<dbReference type="FunFam" id="3.30.980.10:FF:000005">
    <property type="entry name" value="Threonyl-tRNA synthetase, mitochondrial"/>
    <property type="match status" value="1"/>
</dbReference>
<dbReference type="Gene3D" id="3.40.50.800">
    <property type="entry name" value="Anticodon-binding domain"/>
    <property type="match status" value="1"/>
</dbReference>
<dbReference type="SMART" id="SM00863">
    <property type="entry name" value="tRNA_SAD"/>
    <property type="match status" value="1"/>
</dbReference>
<dbReference type="InterPro" id="IPR033728">
    <property type="entry name" value="ThrRS_core"/>
</dbReference>
<dbReference type="GO" id="GO:0000049">
    <property type="term" value="F:tRNA binding"/>
    <property type="evidence" value="ECO:0007669"/>
    <property type="project" value="UniProtKB-KW"/>
</dbReference>
<dbReference type="PANTHER" id="PTHR11451:SF44">
    <property type="entry name" value="THREONINE--TRNA LIGASE, CHLOROPLASTIC_MITOCHONDRIAL 2"/>
    <property type="match status" value="1"/>
</dbReference>
<evidence type="ECO:0000256" key="5">
    <source>
        <dbReference type="ARBA" id="ARBA00022723"/>
    </source>
</evidence>
<dbReference type="PATRIC" id="fig|1618756.3.peg.638"/>
<dbReference type="GO" id="GO:0006435">
    <property type="term" value="P:threonyl-tRNA aminoacylation"/>
    <property type="evidence" value="ECO:0007669"/>
    <property type="project" value="UniProtKB-UniRule"/>
</dbReference>
<dbReference type="STRING" id="1618756.UV12_C0011G0003"/>
<dbReference type="GO" id="GO:0005737">
    <property type="term" value="C:cytoplasm"/>
    <property type="evidence" value="ECO:0007669"/>
    <property type="project" value="UniProtKB-SubCell"/>
</dbReference>
<feature type="binding site" evidence="13">
    <location>
        <position position="276"/>
    </location>
    <ligand>
        <name>Zn(2+)</name>
        <dbReference type="ChEBI" id="CHEBI:29105"/>
        <note>catalytic</note>
    </ligand>
</feature>
<accession>A0A0G1CBU3</accession>
<evidence type="ECO:0000256" key="4">
    <source>
        <dbReference type="ARBA" id="ARBA00022598"/>
    </source>
</evidence>
<keyword evidence="2 13" id="KW-0963">Cytoplasm</keyword>
<dbReference type="NCBIfam" id="TIGR00418">
    <property type="entry name" value="thrS"/>
    <property type="match status" value="1"/>
</dbReference>
<dbReference type="InterPro" id="IPR006195">
    <property type="entry name" value="aa-tRNA-synth_II"/>
</dbReference>
<dbReference type="Gene3D" id="3.30.980.10">
    <property type="entry name" value="Threonyl-trna Synthetase, Chain A, domain 2"/>
    <property type="match status" value="1"/>
</dbReference>
<evidence type="ECO:0000256" key="1">
    <source>
        <dbReference type="ARBA" id="ARBA00008226"/>
    </source>
</evidence>
<name>A0A0G1CBU3_9BACT</name>
<sequence>MEQTDSLHNIRHSLAHLLAIAVLEKDPSAKLGIGPVIDNGFYYDFEFSNGYTPTPEDLKGFEKAMRKMVNKGLLFEGREVSVDDAKKIFAGQPYKLDLINELEGEGKNLTIYKTGEFEDLCKGGHVENTKEIPADAFTITHTAGAYWRGSEKNQMLTRIYGLAFESGEALDSYKKQLEEARKRDHRKLGKELELFTIVDEIGAGLPLFYPKGALLRKTIEHFISEQQKKRGYQDIWIPHITKGTLYEISGHLDKYDAMYTPMKIDEHDYYVKPMNCPHFMMLYKTLQHSYKELPVRYTCTTTNYRYEKSGELSGLTRVRSLTQDDCHVFTRPDQIEEEIDLMLDMIKEVYAGFGLSDFYVRISLRDSKNKDKYIGSDDVWDTAENALRGIVKKTGWKYEEAEDEAAFYGPKLDFMFKDAIGRQWQLSTIQLDFNLPERFDLNYIDEANEKIRPVVIHRAVLGSTERFMGVMIEHFAGNFPLWLSPVQVKILPISEKYVEYAEKVRAELANADIRVELDDSNESLGKRIRIAKTEKVPYILVLGEKEVEVGTVTAERRDGAHLDAVALDVFISTITKEITTKEIW</sequence>
<evidence type="ECO:0000256" key="13">
    <source>
        <dbReference type="HAMAP-Rule" id="MF_00184"/>
    </source>
</evidence>
<dbReference type="InterPro" id="IPR036621">
    <property type="entry name" value="Anticodon-bd_dom_sf"/>
</dbReference>
<dbReference type="EMBL" id="LCDG01000011">
    <property type="protein sequence ID" value="KKS47093.1"/>
    <property type="molecule type" value="Genomic_DNA"/>
</dbReference>
<dbReference type="Pfam" id="PF07973">
    <property type="entry name" value="tRNA_SAD"/>
    <property type="match status" value="1"/>
</dbReference>
<gene>
    <name evidence="13" type="primary">thrS</name>
    <name evidence="15" type="ORF">UV12_C0011G0003</name>
</gene>
<keyword evidence="9 13" id="KW-0694">RNA-binding</keyword>
<keyword evidence="8 13" id="KW-0067">ATP-binding</keyword>
<keyword evidence="4 13" id="KW-0436">Ligase</keyword>
<dbReference type="InterPro" id="IPR018163">
    <property type="entry name" value="Thr/Ala-tRNA-synth_IIc_edit"/>
</dbReference>
<evidence type="ECO:0000313" key="15">
    <source>
        <dbReference type="EMBL" id="KKS47093.1"/>
    </source>
</evidence>
<dbReference type="AlphaFoldDB" id="A0A0G1CBU3"/>
<keyword evidence="11 13" id="KW-0030">Aminoacyl-tRNA synthetase</keyword>
<evidence type="ECO:0000313" key="16">
    <source>
        <dbReference type="Proteomes" id="UP000034704"/>
    </source>
</evidence>
<keyword evidence="5 13" id="KW-0479">Metal-binding</keyword>
<dbReference type="GO" id="GO:0005524">
    <property type="term" value="F:ATP binding"/>
    <property type="evidence" value="ECO:0007669"/>
    <property type="project" value="UniProtKB-UniRule"/>
</dbReference>
<comment type="subcellular location">
    <subcellularLocation>
        <location evidence="13">Cytoplasm</location>
    </subcellularLocation>
</comment>
<dbReference type="SUPFAM" id="SSF52954">
    <property type="entry name" value="Class II aaRS ABD-related"/>
    <property type="match status" value="1"/>
</dbReference>
<dbReference type="PROSITE" id="PS50862">
    <property type="entry name" value="AA_TRNA_LIGASE_II"/>
    <property type="match status" value="1"/>
</dbReference>
<feature type="domain" description="Aminoacyl-transfer RNA synthetases class-II family profile" evidence="14">
    <location>
        <begin position="209"/>
        <end position="480"/>
    </location>
</feature>
<evidence type="ECO:0000256" key="11">
    <source>
        <dbReference type="ARBA" id="ARBA00023146"/>
    </source>
</evidence>
<dbReference type="InterPro" id="IPR047246">
    <property type="entry name" value="ThrRS_anticodon"/>
</dbReference>
<proteinExistence type="inferred from homology"/>
<dbReference type="CDD" id="cd00860">
    <property type="entry name" value="ThrRS_anticodon"/>
    <property type="match status" value="1"/>
</dbReference>
<comment type="caution">
    <text evidence="15">The sequence shown here is derived from an EMBL/GenBank/DDBJ whole genome shotgun (WGS) entry which is preliminary data.</text>
</comment>
<organism evidence="15 16">
    <name type="scientific">Candidatus Nomurabacteria bacterium GW2011_GWC2_42_20</name>
    <dbReference type="NCBI Taxonomy" id="1618756"/>
    <lineage>
        <taxon>Bacteria</taxon>
        <taxon>Candidatus Nomuraibacteriota</taxon>
    </lineage>
</organism>
<comment type="catalytic activity">
    <reaction evidence="12 13">
        <text>tRNA(Thr) + L-threonine + ATP = L-threonyl-tRNA(Thr) + AMP + diphosphate + H(+)</text>
        <dbReference type="Rhea" id="RHEA:24624"/>
        <dbReference type="Rhea" id="RHEA-COMP:9670"/>
        <dbReference type="Rhea" id="RHEA-COMP:9704"/>
        <dbReference type="ChEBI" id="CHEBI:15378"/>
        <dbReference type="ChEBI" id="CHEBI:30616"/>
        <dbReference type="ChEBI" id="CHEBI:33019"/>
        <dbReference type="ChEBI" id="CHEBI:57926"/>
        <dbReference type="ChEBI" id="CHEBI:78442"/>
        <dbReference type="ChEBI" id="CHEBI:78534"/>
        <dbReference type="ChEBI" id="CHEBI:456215"/>
        <dbReference type="EC" id="6.1.1.3"/>
    </reaction>
</comment>
<comment type="caution">
    <text evidence="13">Lacks conserved residue(s) required for the propagation of feature annotation.</text>
</comment>
<comment type="similarity">
    <text evidence="1 13">Belongs to the class-II aminoacyl-tRNA synthetase family.</text>
</comment>
<dbReference type="FunFam" id="3.30.930.10:FF:000002">
    <property type="entry name" value="Threonine--tRNA ligase"/>
    <property type="match status" value="1"/>
</dbReference>
<keyword evidence="10 13" id="KW-0648">Protein biosynthesis</keyword>
<comment type="cofactor">
    <cofactor evidence="13">
        <name>Zn(2+)</name>
        <dbReference type="ChEBI" id="CHEBI:29105"/>
    </cofactor>
    <text evidence="13">Binds 1 zinc ion per subunit.</text>
</comment>
<dbReference type="FunFam" id="3.40.50.800:FF:000001">
    <property type="entry name" value="Threonine--tRNA ligase"/>
    <property type="match status" value="1"/>
</dbReference>
<dbReference type="Gene3D" id="3.30.930.10">
    <property type="entry name" value="Bira Bifunctional Protein, Domain 2"/>
    <property type="match status" value="1"/>
</dbReference>
<keyword evidence="3 13" id="KW-0820">tRNA-binding</keyword>
<dbReference type="HAMAP" id="MF_00184">
    <property type="entry name" value="Thr_tRNA_synth"/>
    <property type="match status" value="1"/>
</dbReference>
<evidence type="ECO:0000259" key="14">
    <source>
        <dbReference type="PROSITE" id="PS50862"/>
    </source>
</evidence>
<keyword evidence="7 13" id="KW-0862">Zinc</keyword>
<dbReference type="Gene3D" id="3.30.54.20">
    <property type="match status" value="1"/>
</dbReference>
<keyword evidence="6 13" id="KW-0547">Nucleotide-binding</keyword>
<dbReference type="SUPFAM" id="SSF55681">
    <property type="entry name" value="Class II aaRS and biotin synthetases"/>
    <property type="match status" value="1"/>
</dbReference>
<dbReference type="SUPFAM" id="SSF55186">
    <property type="entry name" value="ThrRS/AlaRS common domain"/>
    <property type="match status" value="1"/>
</dbReference>
<comment type="subunit">
    <text evidence="13">Homodimer.</text>
</comment>
<dbReference type="Pfam" id="PF00587">
    <property type="entry name" value="tRNA-synt_2b"/>
    <property type="match status" value="1"/>
</dbReference>
<dbReference type="InterPro" id="IPR002320">
    <property type="entry name" value="Thr-tRNA-ligase_IIa"/>
</dbReference>
<evidence type="ECO:0000256" key="7">
    <source>
        <dbReference type="ARBA" id="ARBA00022833"/>
    </source>
</evidence>
<dbReference type="EC" id="6.1.1.3" evidence="13"/>
<dbReference type="Proteomes" id="UP000034704">
    <property type="component" value="Unassembled WGS sequence"/>
</dbReference>
<evidence type="ECO:0000256" key="8">
    <source>
        <dbReference type="ARBA" id="ARBA00022840"/>
    </source>
</evidence>
<reference evidence="15 16" key="1">
    <citation type="journal article" date="2015" name="Nature">
        <title>rRNA introns, odd ribosomes, and small enigmatic genomes across a large radiation of phyla.</title>
        <authorList>
            <person name="Brown C.T."/>
            <person name="Hug L.A."/>
            <person name="Thomas B.C."/>
            <person name="Sharon I."/>
            <person name="Castelle C.J."/>
            <person name="Singh A."/>
            <person name="Wilkins M.J."/>
            <person name="Williams K.H."/>
            <person name="Banfield J.F."/>
        </authorList>
    </citation>
    <scope>NUCLEOTIDE SEQUENCE [LARGE SCALE GENOMIC DNA]</scope>
</reference>
<evidence type="ECO:0000256" key="10">
    <source>
        <dbReference type="ARBA" id="ARBA00022917"/>
    </source>
</evidence>
<dbReference type="CDD" id="cd00771">
    <property type="entry name" value="ThrRS_core"/>
    <property type="match status" value="1"/>
</dbReference>
<evidence type="ECO:0000256" key="6">
    <source>
        <dbReference type="ARBA" id="ARBA00022741"/>
    </source>
</evidence>
<dbReference type="InterPro" id="IPR002314">
    <property type="entry name" value="aa-tRNA-synt_IIb"/>
</dbReference>
<dbReference type="GO" id="GO:0004829">
    <property type="term" value="F:threonine-tRNA ligase activity"/>
    <property type="evidence" value="ECO:0007669"/>
    <property type="project" value="UniProtKB-UniRule"/>
</dbReference>
<feature type="binding site" evidence="13">
    <location>
        <position position="327"/>
    </location>
    <ligand>
        <name>Zn(2+)</name>
        <dbReference type="ChEBI" id="CHEBI:29105"/>
        <note>catalytic</note>
    </ligand>
</feature>